<dbReference type="PANTHER" id="PTHR10555:SF170">
    <property type="entry name" value="FI18122P1"/>
    <property type="match status" value="1"/>
</dbReference>
<organism evidence="4 5">
    <name type="scientific">Paramecium sonneborni</name>
    <dbReference type="NCBI Taxonomy" id="65129"/>
    <lineage>
        <taxon>Eukaryota</taxon>
        <taxon>Sar</taxon>
        <taxon>Alveolata</taxon>
        <taxon>Ciliophora</taxon>
        <taxon>Intramacronucleata</taxon>
        <taxon>Oligohymenophorea</taxon>
        <taxon>Peniculida</taxon>
        <taxon>Parameciidae</taxon>
        <taxon>Paramecium</taxon>
    </lineage>
</organism>
<accession>A0A8S1K6V7</accession>
<feature type="coiled-coil region" evidence="1">
    <location>
        <begin position="278"/>
        <end position="312"/>
    </location>
</feature>
<evidence type="ECO:0000256" key="2">
    <source>
        <dbReference type="SAM" id="MobiDB-lite"/>
    </source>
</evidence>
<dbReference type="AlphaFoldDB" id="A0A8S1K6V7"/>
<dbReference type="CDD" id="cd06093">
    <property type="entry name" value="PX_domain"/>
    <property type="match status" value="1"/>
</dbReference>
<evidence type="ECO:0000313" key="4">
    <source>
        <dbReference type="EMBL" id="CAD8050103.1"/>
    </source>
</evidence>
<name>A0A8S1K6V7_9CILI</name>
<dbReference type="Proteomes" id="UP000692954">
    <property type="component" value="Unassembled WGS sequence"/>
</dbReference>
<dbReference type="PANTHER" id="PTHR10555">
    <property type="entry name" value="SORTING NEXIN"/>
    <property type="match status" value="1"/>
</dbReference>
<feature type="region of interest" description="Disordered" evidence="2">
    <location>
        <begin position="445"/>
        <end position="504"/>
    </location>
</feature>
<dbReference type="InterPro" id="IPR001683">
    <property type="entry name" value="PX_dom"/>
</dbReference>
<sequence>MSIVNLDETEQHQNQEFKQSQEIQIDIITFDQHESLLETYTYYIIKGKDKIGFFEVYRRYKDFTALRDALQLKWPGCFIPGIPGKKMFQGNDIKTASERLRFLKQFCHKIKLLPNLYYSQEFSQLFLRSKDRDIHKIFEQMQRPRTAELIQKYQLNFIDLQGREIDQSLDKKIEGFVEKLKNNTIQLKLAKKYIRDVYESQEQFNQGLEKIMIVHLPNYEKQFIQAYQKNESHNLLFTNQNIKNQLDSKYNQDAIFKRRNIDKLYDYIRQELKDIKAFHQSLKIKKEYEEQKKKLEAKQLETQQELNNLNDGKNPNFFKNIFNKQTPEQLKSHLNILIQTNQNDLDNLSNLIDIMQAIIGFIEIERFQDMKLKFYSILIKQVQELEERVINEQIQYWQFIESQTQILLSQQNLDGNINFQNQQLNQIKGQQKNDDQEQMQSYQNKVDIENDNDKQDNHYEIDKEEQEKEQDNENENENENENIQEQEDEVQVNISQEQIEDENQ</sequence>
<protein>
    <recommendedName>
        <fullName evidence="3">PX domain-containing protein</fullName>
    </recommendedName>
</protein>
<comment type="caution">
    <text evidence="4">The sequence shown here is derived from an EMBL/GenBank/DDBJ whole genome shotgun (WGS) entry which is preliminary data.</text>
</comment>
<feature type="compositionally biased region" description="Acidic residues" evidence="2">
    <location>
        <begin position="472"/>
        <end position="490"/>
    </location>
</feature>
<keyword evidence="1" id="KW-0175">Coiled coil</keyword>
<evidence type="ECO:0000259" key="3">
    <source>
        <dbReference type="PROSITE" id="PS50195"/>
    </source>
</evidence>
<dbReference type="Pfam" id="PF00787">
    <property type="entry name" value="PX"/>
    <property type="match status" value="1"/>
</dbReference>
<feature type="compositionally biased region" description="Basic and acidic residues" evidence="2">
    <location>
        <begin position="446"/>
        <end position="471"/>
    </location>
</feature>
<dbReference type="GO" id="GO:0005768">
    <property type="term" value="C:endosome"/>
    <property type="evidence" value="ECO:0007669"/>
    <property type="project" value="TreeGrafter"/>
</dbReference>
<dbReference type="PROSITE" id="PS50195">
    <property type="entry name" value="PX"/>
    <property type="match status" value="1"/>
</dbReference>
<evidence type="ECO:0000256" key="1">
    <source>
        <dbReference type="SAM" id="Coils"/>
    </source>
</evidence>
<feature type="domain" description="PX" evidence="3">
    <location>
        <begin position="21"/>
        <end position="133"/>
    </location>
</feature>
<gene>
    <name evidence="4" type="ORF">PSON_ATCC_30995.1.T0040475</name>
</gene>
<reference evidence="4" key="1">
    <citation type="submission" date="2021-01" db="EMBL/GenBank/DDBJ databases">
        <authorList>
            <consortium name="Genoscope - CEA"/>
            <person name="William W."/>
        </authorList>
    </citation>
    <scope>NUCLEOTIDE SEQUENCE</scope>
</reference>
<evidence type="ECO:0000313" key="5">
    <source>
        <dbReference type="Proteomes" id="UP000692954"/>
    </source>
</evidence>
<dbReference type="OrthoDB" id="5227681at2759"/>
<proteinExistence type="predicted"/>
<dbReference type="EMBL" id="CAJJDN010000004">
    <property type="protein sequence ID" value="CAD8050103.1"/>
    <property type="molecule type" value="Genomic_DNA"/>
</dbReference>
<keyword evidence="5" id="KW-1185">Reference proteome</keyword>
<dbReference type="GO" id="GO:0035091">
    <property type="term" value="F:phosphatidylinositol binding"/>
    <property type="evidence" value="ECO:0007669"/>
    <property type="project" value="InterPro"/>
</dbReference>